<accession>F6HK30</accession>
<dbReference type="HOGENOM" id="CLU_3393171_0_0_1"/>
<protein>
    <submittedName>
        <fullName evidence="1">Uncharacterized protein</fullName>
    </submittedName>
</protein>
<name>F6HK30_VITVI</name>
<reference evidence="2" key="1">
    <citation type="journal article" date="2007" name="Nature">
        <title>The grapevine genome sequence suggests ancestral hexaploidization in major angiosperm phyla.</title>
        <authorList>
            <consortium name="The French-Italian Public Consortium for Grapevine Genome Characterization."/>
            <person name="Jaillon O."/>
            <person name="Aury J.-M."/>
            <person name="Noel B."/>
            <person name="Policriti A."/>
            <person name="Clepet C."/>
            <person name="Casagrande A."/>
            <person name="Choisne N."/>
            <person name="Aubourg S."/>
            <person name="Vitulo N."/>
            <person name="Jubin C."/>
            <person name="Vezzi A."/>
            <person name="Legeai F."/>
            <person name="Hugueney P."/>
            <person name="Dasilva C."/>
            <person name="Horner D."/>
            <person name="Mica E."/>
            <person name="Jublot D."/>
            <person name="Poulain J."/>
            <person name="Bruyere C."/>
            <person name="Billault A."/>
            <person name="Segurens B."/>
            <person name="Gouyvenoux M."/>
            <person name="Ugarte E."/>
            <person name="Cattonaro F."/>
            <person name="Anthouard V."/>
            <person name="Vico V."/>
            <person name="Del Fabbro C."/>
            <person name="Alaux M."/>
            <person name="Di Gaspero G."/>
            <person name="Dumas V."/>
            <person name="Felice N."/>
            <person name="Paillard S."/>
            <person name="Juman I."/>
            <person name="Moroldo M."/>
            <person name="Scalabrin S."/>
            <person name="Canaguier A."/>
            <person name="Le Clainche I."/>
            <person name="Malacrida G."/>
            <person name="Durand E."/>
            <person name="Pesole G."/>
            <person name="Laucou V."/>
            <person name="Chatelet P."/>
            <person name="Merdinoglu D."/>
            <person name="Delledonne M."/>
            <person name="Pezzotti M."/>
            <person name="Lecharny A."/>
            <person name="Scarpelli C."/>
            <person name="Artiguenave F."/>
            <person name="Pe M.E."/>
            <person name="Valle G."/>
            <person name="Morgante M."/>
            <person name="Caboche M."/>
            <person name="Adam-Blondon A.-F."/>
            <person name="Weissenbach J."/>
            <person name="Quetier F."/>
            <person name="Wincker P."/>
        </authorList>
    </citation>
    <scope>NUCLEOTIDE SEQUENCE [LARGE SCALE GENOMIC DNA]</scope>
    <source>
        <strain evidence="2">cv. Pinot noir / PN40024</strain>
    </source>
</reference>
<dbReference type="Proteomes" id="UP000009183">
    <property type="component" value="Chromosome 12"/>
</dbReference>
<evidence type="ECO:0000313" key="2">
    <source>
        <dbReference type="Proteomes" id="UP000009183"/>
    </source>
</evidence>
<dbReference type="PaxDb" id="29760-VIT_12s0035g01310.t01"/>
<organism evidence="1 2">
    <name type="scientific">Vitis vinifera</name>
    <name type="common">Grape</name>
    <dbReference type="NCBI Taxonomy" id="29760"/>
    <lineage>
        <taxon>Eukaryota</taxon>
        <taxon>Viridiplantae</taxon>
        <taxon>Streptophyta</taxon>
        <taxon>Embryophyta</taxon>
        <taxon>Tracheophyta</taxon>
        <taxon>Spermatophyta</taxon>
        <taxon>Magnoliopsida</taxon>
        <taxon>eudicotyledons</taxon>
        <taxon>Gunneridae</taxon>
        <taxon>Pentapetalae</taxon>
        <taxon>rosids</taxon>
        <taxon>Vitales</taxon>
        <taxon>Vitaceae</taxon>
        <taxon>Viteae</taxon>
        <taxon>Vitis</taxon>
    </lineage>
</organism>
<dbReference type="AlphaFoldDB" id="F6HK30"/>
<keyword evidence="2" id="KW-1185">Reference proteome</keyword>
<proteinExistence type="predicted"/>
<dbReference type="EMBL" id="FN595990">
    <property type="protein sequence ID" value="CCB55033.1"/>
    <property type="molecule type" value="Genomic_DNA"/>
</dbReference>
<sequence>MTTKLILCIELFKLDVYQSFLLGVCFFKWFID</sequence>
<evidence type="ECO:0000313" key="1">
    <source>
        <dbReference type="EMBL" id="CCB55033.1"/>
    </source>
</evidence>
<gene>
    <name evidence="1" type="ordered locus">VIT_12s0035g01310</name>
</gene>
<dbReference type="InParanoid" id="F6HK30"/>